<gene>
    <name evidence="1" type="ORF">PENNAL_c0001G04551</name>
</gene>
<keyword evidence="2" id="KW-1185">Reference proteome</keyword>
<organism evidence="1 2">
    <name type="scientific">Penicillium nalgiovense</name>
    <dbReference type="NCBI Taxonomy" id="60175"/>
    <lineage>
        <taxon>Eukaryota</taxon>
        <taxon>Fungi</taxon>
        <taxon>Dikarya</taxon>
        <taxon>Ascomycota</taxon>
        <taxon>Pezizomycotina</taxon>
        <taxon>Eurotiomycetes</taxon>
        <taxon>Eurotiomycetidae</taxon>
        <taxon>Eurotiales</taxon>
        <taxon>Aspergillaceae</taxon>
        <taxon>Penicillium</taxon>
    </lineage>
</organism>
<protein>
    <submittedName>
        <fullName evidence="1">Uncharacterized protein</fullName>
    </submittedName>
</protein>
<reference evidence="2" key="1">
    <citation type="journal article" date="2017" name="Nat. Microbiol.">
        <title>Global analysis of biosynthetic gene clusters reveals vast potential of secondary metabolite production in Penicillium species.</title>
        <authorList>
            <person name="Nielsen J.C."/>
            <person name="Grijseels S."/>
            <person name="Prigent S."/>
            <person name="Ji B."/>
            <person name="Dainat J."/>
            <person name="Nielsen K.F."/>
            <person name="Frisvad J.C."/>
            <person name="Workman M."/>
            <person name="Nielsen J."/>
        </authorList>
    </citation>
    <scope>NUCLEOTIDE SEQUENCE [LARGE SCALE GENOMIC DNA]</scope>
    <source>
        <strain evidence="2">IBT 13039</strain>
    </source>
</reference>
<accession>A0A1V6ZA63</accession>
<name>A0A1V6ZA63_PENNA</name>
<dbReference type="Proteomes" id="UP000191691">
    <property type="component" value="Unassembled WGS sequence"/>
</dbReference>
<evidence type="ECO:0000313" key="1">
    <source>
        <dbReference type="EMBL" id="OQE96583.1"/>
    </source>
</evidence>
<evidence type="ECO:0000313" key="2">
    <source>
        <dbReference type="Proteomes" id="UP000191691"/>
    </source>
</evidence>
<sequence length="51" mass="5636">MAKPWTGVLVREVSYHPSVAKMSENLTEPTDLTLDHSKKRIGNNAGLSIRS</sequence>
<proteinExistence type="predicted"/>
<dbReference type="EMBL" id="MOOB01000001">
    <property type="protein sequence ID" value="OQE96583.1"/>
    <property type="molecule type" value="Genomic_DNA"/>
</dbReference>
<comment type="caution">
    <text evidence="1">The sequence shown here is derived from an EMBL/GenBank/DDBJ whole genome shotgun (WGS) entry which is preliminary data.</text>
</comment>
<dbReference type="AlphaFoldDB" id="A0A1V6ZA63"/>